<dbReference type="PROSITE" id="PS51462">
    <property type="entry name" value="NUDIX"/>
    <property type="match status" value="1"/>
</dbReference>
<name>A0ABP9S884_9MICC</name>
<evidence type="ECO:0000256" key="1">
    <source>
        <dbReference type="ARBA" id="ARBA00005582"/>
    </source>
</evidence>
<dbReference type="PRINTS" id="PR00502">
    <property type="entry name" value="NUDIXFAMILY"/>
</dbReference>
<evidence type="ECO:0000259" key="4">
    <source>
        <dbReference type="PROSITE" id="PS51462"/>
    </source>
</evidence>
<proteinExistence type="inferred from homology"/>
<dbReference type="Gene3D" id="3.90.79.10">
    <property type="entry name" value="Nucleoside Triphosphate Pyrophosphohydrolase"/>
    <property type="match status" value="1"/>
</dbReference>
<dbReference type="SUPFAM" id="SSF55811">
    <property type="entry name" value="Nudix"/>
    <property type="match status" value="1"/>
</dbReference>
<evidence type="ECO:0000256" key="2">
    <source>
        <dbReference type="ARBA" id="ARBA00022801"/>
    </source>
</evidence>
<feature type="domain" description="Nudix hydrolase" evidence="4">
    <location>
        <begin position="36"/>
        <end position="161"/>
    </location>
</feature>
<dbReference type="InterPro" id="IPR015797">
    <property type="entry name" value="NUDIX_hydrolase-like_dom_sf"/>
</dbReference>
<keyword evidence="6" id="KW-1185">Reference proteome</keyword>
<dbReference type="Proteomes" id="UP001500200">
    <property type="component" value="Unassembled WGS sequence"/>
</dbReference>
<organism evidence="5 6">
    <name type="scientific">Arthrobacter gyeryongensis</name>
    <dbReference type="NCBI Taxonomy" id="1650592"/>
    <lineage>
        <taxon>Bacteria</taxon>
        <taxon>Bacillati</taxon>
        <taxon>Actinomycetota</taxon>
        <taxon>Actinomycetes</taxon>
        <taxon>Micrococcales</taxon>
        <taxon>Micrococcaceae</taxon>
        <taxon>Arthrobacter</taxon>
    </lineage>
</organism>
<evidence type="ECO:0000313" key="5">
    <source>
        <dbReference type="EMBL" id="GAA5192126.1"/>
    </source>
</evidence>
<accession>A0ABP9S884</accession>
<evidence type="ECO:0000313" key="6">
    <source>
        <dbReference type="Proteomes" id="UP001500200"/>
    </source>
</evidence>
<evidence type="ECO:0000256" key="3">
    <source>
        <dbReference type="RuleBase" id="RU003476"/>
    </source>
</evidence>
<dbReference type="InterPro" id="IPR020084">
    <property type="entry name" value="NUDIX_hydrolase_CS"/>
</dbReference>
<dbReference type="PANTHER" id="PTHR43736">
    <property type="entry name" value="ADP-RIBOSE PYROPHOSPHATASE"/>
    <property type="match status" value="1"/>
</dbReference>
<reference evidence="6" key="1">
    <citation type="journal article" date="2019" name="Int. J. Syst. Evol. Microbiol.">
        <title>The Global Catalogue of Microorganisms (GCM) 10K type strain sequencing project: providing services to taxonomists for standard genome sequencing and annotation.</title>
        <authorList>
            <consortium name="The Broad Institute Genomics Platform"/>
            <consortium name="The Broad Institute Genome Sequencing Center for Infectious Disease"/>
            <person name="Wu L."/>
            <person name="Ma J."/>
        </authorList>
    </citation>
    <scope>NUCLEOTIDE SEQUENCE [LARGE SCALE GENOMIC DNA]</scope>
    <source>
        <strain evidence="6">JCM 18514</strain>
    </source>
</reference>
<dbReference type="PROSITE" id="PS00893">
    <property type="entry name" value="NUDIX_BOX"/>
    <property type="match status" value="1"/>
</dbReference>
<dbReference type="InterPro" id="IPR000086">
    <property type="entry name" value="NUDIX_hydrolase_dom"/>
</dbReference>
<dbReference type="Pfam" id="PF00293">
    <property type="entry name" value="NUDIX"/>
    <property type="match status" value="1"/>
</dbReference>
<comment type="similarity">
    <text evidence="1 3">Belongs to the Nudix hydrolase family.</text>
</comment>
<protein>
    <recommendedName>
        <fullName evidence="4">Nudix hydrolase domain-containing protein</fullName>
    </recommendedName>
</protein>
<keyword evidence="2 3" id="KW-0378">Hydrolase</keyword>
<dbReference type="InterPro" id="IPR020476">
    <property type="entry name" value="Nudix_hydrolase"/>
</dbReference>
<sequence length="165" mass="18721">MHDKFGVEAAIRDVSVAHMTEDGLLTWFRTEWLLDPRPLAADVWVFSPDFQRILVVQHRWRGLVPPGGRVELGETPREGAVRELAEETGIELLIADRPAFAAARSHRSDWSATLNLSYWAIADPATELLPEEGQPAQWVDVRSDWRTFHKPDAAVIARFAEQQSR</sequence>
<comment type="caution">
    <text evidence="5">The sequence shown here is derived from an EMBL/GenBank/DDBJ whole genome shotgun (WGS) entry which is preliminary data.</text>
</comment>
<dbReference type="RefSeq" id="WP_345448506.1">
    <property type="nucleotide sequence ID" value="NZ_BAABKK010000009.1"/>
</dbReference>
<gene>
    <name evidence="5" type="ORF">GCM10023346_13450</name>
</gene>
<dbReference type="PANTHER" id="PTHR43736:SF1">
    <property type="entry name" value="DIHYDRONEOPTERIN TRIPHOSPHATE DIPHOSPHATASE"/>
    <property type="match status" value="1"/>
</dbReference>
<dbReference type="EMBL" id="BAABKK010000009">
    <property type="protein sequence ID" value="GAA5192126.1"/>
    <property type="molecule type" value="Genomic_DNA"/>
</dbReference>